<protein>
    <recommendedName>
        <fullName evidence="1">WCX domain-containing protein</fullName>
    </recommendedName>
</protein>
<comment type="caution">
    <text evidence="2">The sequence shown here is derived from an EMBL/GenBank/DDBJ whole genome shotgun (WGS) entry which is preliminary data.</text>
</comment>
<accession>A0A0P9DDD1</accession>
<feature type="non-terminal residue" evidence="2">
    <location>
        <position position="1"/>
    </location>
</feature>
<gene>
    <name evidence="2" type="ORF">SE17_25295</name>
</gene>
<evidence type="ECO:0000313" key="2">
    <source>
        <dbReference type="EMBL" id="KPV50712.1"/>
    </source>
</evidence>
<feature type="domain" description="WCX" evidence="1">
    <location>
        <begin position="32"/>
        <end position="105"/>
    </location>
</feature>
<keyword evidence="3" id="KW-1185">Reference proteome</keyword>
<dbReference type="Proteomes" id="UP000050509">
    <property type="component" value="Unassembled WGS sequence"/>
</dbReference>
<dbReference type="Pfam" id="PF25583">
    <property type="entry name" value="WCX"/>
    <property type="match status" value="1"/>
</dbReference>
<reference evidence="2 3" key="1">
    <citation type="submission" date="2015-09" db="EMBL/GenBank/DDBJ databases">
        <title>Draft genome sequence of Kouleothrix aurantiaca JCM 19913.</title>
        <authorList>
            <person name="Hemp J."/>
        </authorList>
    </citation>
    <scope>NUCLEOTIDE SEQUENCE [LARGE SCALE GENOMIC DNA]</scope>
    <source>
        <strain evidence="2 3">COM-B</strain>
    </source>
</reference>
<evidence type="ECO:0000313" key="3">
    <source>
        <dbReference type="Proteomes" id="UP000050509"/>
    </source>
</evidence>
<dbReference type="EMBL" id="LJCR01001246">
    <property type="protein sequence ID" value="KPV50712.1"/>
    <property type="molecule type" value="Genomic_DNA"/>
</dbReference>
<dbReference type="AlphaFoldDB" id="A0A0P9DDD1"/>
<evidence type="ECO:0000259" key="1">
    <source>
        <dbReference type="Pfam" id="PF25583"/>
    </source>
</evidence>
<organism evidence="2 3">
    <name type="scientific">Kouleothrix aurantiaca</name>
    <dbReference type="NCBI Taxonomy" id="186479"/>
    <lineage>
        <taxon>Bacteria</taxon>
        <taxon>Bacillati</taxon>
        <taxon>Chloroflexota</taxon>
        <taxon>Chloroflexia</taxon>
        <taxon>Chloroflexales</taxon>
        <taxon>Roseiflexineae</taxon>
        <taxon>Roseiflexaceae</taxon>
        <taxon>Kouleothrix</taxon>
    </lineage>
</organism>
<sequence>AQLADATFARPPNFDILSFVIHSIATTPGAWAVEVLLRTDLEYAQRHVEATFATLEAVPEGVVMRCNVQHLDWVAHFLLGLNCDLVVRQPAELRDELRALAARAAALAETQECPDETLTLHERQKVV</sequence>
<proteinExistence type="predicted"/>
<name>A0A0P9DDD1_9CHLR</name>
<dbReference type="InterPro" id="IPR057727">
    <property type="entry name" value="WCX_dom"/>
</dbReference>